<name>H1YHC2_9SPHI</name>
<evidence type="ECO:0000313" key="1">
    <source>
        <dbReference type="EMBL" id="EHQ25456.1"/>
    </source>
</evidence>
<proteinExistence type="predicted"/>
<evidence type="ECO:0000313" key="2">
    <source>
        <dbReference type="Proteomes" id="UP000002774"/>
    </source>
</evidence>
<dbReference type="AlphaFoldDB" id="H1YHC2"/>
<dbReference type="Proteomes" id="UP000002774">
    <property type="component" value="Chromosome"/>
</dbReference>
<dbReference type="OrthoDB" id="799347at2"/>
<gene>
    <name evidence="1" type="ORF">Mucpa_1294</name>
</gene>
<organism evidence="1 2">
    <name type="scientific">Mucilaginibacter paludis DSM 18603</name>
    <dbReference type="NCBI Taxonomy" id="714943"/>
    <lineage>
        <taxon>Bacteria</taxon>
        <taxon>Pseudomonadati</taxon>
        <taxon>Bacteroidota</taxon>
        <taxon>Sphingobacteriia</taxon>
        <taxon>Sphingobacteriales</taxon>
        <taxon>Sphingobacteriaceae</taxon>
        <taxon>Mucilaginibacter</taxon>
    </lineage>
</organism>
<dbReference type="EMBL" id="CM001403">
    <property type="protein sequence ID" value="EHQ25456.1"/>
    <property type="molecule type" value="Genomic_DNA"/>
</dbReference>
<protein>
    <submittedName>
        <fullName evidence="1">Uncharacterized protein</fullName>
    </submittedName>
</protein>
<accession>H1YHC2</accession>
<sequence length="63" mass="7581">MKTAEIRQKLHDYINTAEEKKLKAIYTILESDIEADCNWWEDRNYLPNWIGGKRNCYQAQCKE</sequence>
<dbReference type="RefSeq" id="WP_008505206.1">
    <property type="nucleotide sequence ID" value="NZ_CM001403.1"/>
</dbReference>
<reference evidence="1" key="1">
    <citation type="submission" date="2011-09" db="EMBL/GenBank/DDBJ databases">
        <title>The permanent draft genome of Mucilaginibacter paludis DSM 18603.</title>
        <authorList>
            <consortium name="US DOE Joint Genome Institute (JGI-PGF)"/>
            <person name="Lucas S."/>
            <person name="Han J."/>
            <person name="Lapidus A."/>
            <person name="Bruce D."/>
            <person name="Goodwin L."/>
            <person name="Pitluck S."/>
            <person name="Peters L."/>
            <person name="Kyrpides N."/>
            <person name="Mavromatis K."/>
            <person name="Ivanova N."/>
            <person name="Mikhailova N."/>
            <person name="Held B."/>
            <person name="Detter J.C."/>
            <person name="Tapia R."/>
            <person name="Han C."/>
            <person name="Land M."/>
            <person name="Hauser L."/>
            <person name="Markowitz V."/>
            <person name="Cheng J.-F."/>
            <person name="Hugenholtz P."/>
            <person name="Woyke T."/>
            <person name="Wu D."/>
            <person name="Tindall B."/>
            <person name="Brambilla E."/>
            <person name="Klenk H.-P."/>
            <person name="Eisen J.A."/>
        </authorList>
    </citation>
    <scope>NUCLEOTIDE SEQUENCE [LARGE SCALE GENOMIC DNA]</scope>
    <source>
        <strain evidence="1">DSM 18603</strain>
    </source>
</reference>
<keyword evidence="2" id="KW-1185">Reference proteome</keyword>
<dbReference type="HOGENOM" id="CLU_2880976_0_0_10"/>